<dbReference type="OrthoDB" id="8594082at2"/>
<keyword evidence="4" id="KW-1185">Reference proteome</keyword>
<evidence type="ECO:0000313" key="4">
    <source>
        <dbReference type="Proteomes" id="UP000297729"/>
    </source>
</evidence>
<keyword evidence="1" id="KW-0732">Signal</keyword>
<sequence length="243" mass="27251">MRLNILISLLLAAAARAAAAPLHLTTEHTPPASMRGADGLVTGRVTDKIRELMAHSGTEYAIEVLPWKRAFMMAQTQDQTCVFATSRTPEREPQFKWVGPIEETEWQFWGRPDHSFPLATLDDARKLRIGTYLGDARDEYLRSHGFTVDAASNDLANPQKLLLNRIDLWAVAIRNGASAPGPYDWTDKVVPLMVFNRVKLYLACNPSVPDELIDKLNATLPELRRDGTLSRVDRKYERATGKP</sequence>
<dbReference type="Pfam" id="PF00497">
    <property type="entry name" value="SBP_bac_3"/>
    <property type="match status" value="1"/>
</dbReference>
<evidence type="ECO:0000259" key="2">
    <source>
        <dbReference type="Pfam" id="PF00497"/>
    </source>
</evidence>
<feature type="chain" id="PRO_5021206056" evidence="1">
    <location>
        <begin position="20"/>
        <end position="243"/>
    </location>
</feature>
<accession>A0A4Y9SEL5</accession>
<dbReference type="AlphaFoldDB" id="A0A4Y9SEL5"/>
<evidence type="ECO:0000256" key="1">
    <source>
        <dbReference type="SAM" id="SignalP"/>
    </source>
</evidence>
<gene>
    <name evidence="3" type="ORF">E4L98_13155</name>
</gene>
<organism evidence="3 4">
    <name type="scientific">Duganella callida</name>
    <dbReference type="NCBI Taxonomy" id="2561932"/>
    <lineage>
        <taxon>Bacteria</taxon>
        <taxon>Pseudomonadati</taxon>
        <taxon>Pseudomonadota</taxon>
        <taxon>Betaproteobacteria</taxon>
        <taxon>Burkholderiales</taxon>
        <taxon>Oxalobacteraceae</taxon>
        <taxon>Telluria group</taxon>
        <taxon>Duganella</taxon>
    </lineage>
</organism>
<feature type="domain" description="Solute-binding protein family 3/N-terminal" evidence="2">
    <location>
        <begin position="25"/>
        <end position="236"/>
    </location>
</feature>
<reference evidence="3 4" key="1">
    <citation type="submission" date="2019-03" db="EMBL/GenBank/DDBJ databases">
        <title>Draft Genome Sequence of Duganella callidus sp. nov., a Novel Duganella Species Isolated from Cultivated Soil.</title>
        <authorList>
            <person name="Raths R."/>
            <person name="Peta V."/>
            <person name="Bucking H."/>
        </authorList>
    </citation>
    <scope>NUCLEOTIDE SEQUENCE [LARGE SCALE GENOMIC DNA]</scope>
    <source>
        <strain evidence="3 4">DN04</strain>
    </source>
</reference>
<dbReference type="Proteomes" id="UP000297729">
    <property type="component" value="Unassembled WGS sequence"/>
</dbReference>
<dbReference type="SUPFAM" id="SSF53850">
    <property type="entry name" value="Periplasmic binding protein-like II"/>
    <property type="match status" value="1"/>
</dbReference>
<dbReference type="EMBL" id="SPVG01000134">
    <property type="protein sequence ID" value="TFW21526.1"/>
    <property type="molecule type" value="Genomic_DNA"/>
</dbReference>
<dbReference type="InterPro" id="IPR001638">
    <property type="entry name" value="Solute-binding_3/MltF_N"/>
</dbReference>
<dbReference type="Gene3D" id="3.40.190.10">
    <property type="entry name" value="Periplasmic binding protein-like II"/>
    <property type="match status" value="2"/>
</dbReference>
<evidence type="ECO:0000313" key="3">
    <source>
        <dbReference type="EMBL" id="TFW21526.1"/>
    </source>
</evidence>
<comment type="caution">
    <text evidence="3">The sequence shown here is derived from an EMBL/GenBank/DDBJ whole genome shotgun (WGS) entry which is preliminary data.</text>
</comment>
<dbReference type="PANTHER" id="PTHR38834:SF3">
    <property type="entry name" value="SOLUTE-BINDING PROTEIN FAMILY 3_N-TERMINAL DOMAIN-CONTAINING PROTEIN"/>
    <property type="match status" value="1"/>
</dbReference>
<dbReference type="PANTHER" id="PTHR38834">
    <property type="entry name" value="PERIPLASMIC SUBSTRATE BINDING PROTEIN FAMILY 3"/>
    <property type="match status" value="1"/>
</dbReference>
<dbReference type="RefSeq" id="WP_135202010.1">
    <property type="nucleotide sequence ID" value="NZ_SPVG01000134.1"/>
</dbReference>
<feature type="signal peptide" evidence="1">
    <location>
        <begin position="1"/>
        <end position="19"/>
    </location>
</feature>
<name>A0A4Y9SEL5_9BURK</name>
<proteinExistence type="predicted"/>
<protein>
    <submittedName>
        <fullName evidence="3">Transporter substrate-binding domain-containing protein</fullName>
    </submittedName>
</protein>